<dbReference type="EMBL" id="LCDD01000003">
    <property type="protein sequence ID" value="KKS47687.1"/>
    <property type="molecule type" value="Genomic_DNA"/>
</dbReference>
<evidence type="ECO:0000313" key="4">
    <source>
        <dbReference type="Proteomes" id="UP000034320"/>
    </source>
</evidence>
<comment type="similarity">
    <text evidence="1">Belongs to the DNA polymerase type-Y family.</text>
</comment>
<dbReference type="Pfam" id="PF11799">
    <property type="entry name" value="IMS_C"/>
    <property type="match status" value="1"/>
</dbReference>
<dbReference type="AlphaFoldDB" id="A0A0G0ZG52"/>
<keyword evidence="3" id="KW-0808">Transferase</keyword>
<dbReference type="PROSITE" id="PS50173">
    <property type="entry name" value="UMUC"/>
    <property type="match status" value="1"/>
</dbReference>
<dbReference type="GO" id="GO:0042276">
    <property type="term" value="P:error-prone translesion synthesis"/>
    <property type="evidence" value="ECO:0007669"/>
    <property type="project" value="TreeGrafter"/>
</dbReference>
<dbReference type="SUPFAM" id="SSF56672">
    <property type="entry name" value="DNA/RNA polymerases"/>
    <property type="match status" value="1"/>
</dbReference>
<dbReference type="CDD" id="cd03586">
    <property type="entry name" value="PolY_Pol_IV_kappa"/>
    <property type="match status" value="1"/>
</dbReference>
<dbReference type="Gene3D" id="3.30.1490.100">
    <property type="entry name" value="DNA polymerase, Y-family, little finger domain"/>
    <property type="match status" value="1"/>
</dbReference>
<dbReference type="Pfam" id="PF00817">
    <property type="entry name" value="IMS"/>
    <property type="match status" value="1"/>
</dbReference>
<reference evidence="3 4" key="1">
    <citation type="journal article" date="2015" name="Nature">
        <title>rRNA introns, odd ribosomes, and small enigmatic genomes across a large radiation of phyla.</title>
        <authorList>
            <person name="Brown C.T."/>
            <person name="Hug L.A."/>
            <person name="Thomas B.C."/>
            <person name="Sharon I."/>
            <person name="Castelle C.J."/>
            <person name="Singh A."/>
            <person name="Wilkins M.J."/>
            <person name="Williams K.H."/>
            <person name="Banfield J.F."/>
        </authorList>
    </citation>
    <scope>NUCLEOTIDE SEQUENCE [LARGE SCALE GENOMIC DNA]</scope>
</reference>
<sequence>MDLPLNRNLPLVMHIDMNSCFATAEQQANPLLRGKPVAVAAYTTGNGCVIAPSIEAKRYGVRVGMTVREARLLCPQIIVRPPDPPKYRDVHLKFSRIFKEYSPDVFPKSIDEAVLDFSGCQIKNKSLEDVGSEIKKRIKREIGEWISVSVGISTNRFLAKLAASLKKPDGLQTINWQNLEEVYDRVTLIDLCGINTRFQARLNARDIFTPLDFLKASRELLIKEVFQSIVGHYWYLRLRGWEIDAIEFERKSFGQSYALGKFTSDKRELARLLMKLTEKMGRRLRRHGYTALGIHVAVIYTDYTHWHRGETFATEMYTTGELFKKVMLVFNNQTHPSKKVAKLAVSCFKLFEKKFVQEELFRTEKSKNRDVTDAADKINNRFGEFVITPALMLGMDDLVLDRIAFGGVKELEDLYASPINL</sequence>
<dbReference type="GO" id="GO:0003887">
    <property type="term" value="F:DNA-directed DNA polymerase activity"/>
    <property type="evidence" value="ECO:0007669"/>
    <property type="project" value="InterPro"/>
</dbReference>
<organism evidence="3 4">
    <name type="scientific">Candidatus Gottesmanbacteria bacterium GW2011_GWA2_42_18</name>
    <dbReference type="NCBI Taxonomy" id="1618442"/>
    <lineage>
        <taxon>Bacteria</taxon>
        <taxon>Candidatus Gottesmaniibacteriota</taxon>
    </lineage>
</organism>
<dbReference type="GO" id="GO:0009432">
    <property type="term" value="P:SOS response"/>
    <property type="evidence" value="ECO:0007669"/>
    <property type="project" value="TreeGrafter"/>
</dbReference>
<dbReference type="GO" id="GO:0006281">
    <property type="term" value="P:DNA repair"/>
    <property type="evidence" value="ECO:0007669"/>
    <property type="project" value="InterPro"/>
</dbReference>
<dbReference type="Proteomes" id="UP000034320">
    <property type="component" value="Unassembled WGS sequence"/>
</dbReference>
<evidence type="ECO:0000313" key="3">
    <source>
        <dbReference type="EMBL" id="KKS47687.1"/>
    </source>
</evidence>
<dbReference type="InterPro" id="IPR036775">
    <property type="entry name" value="DNA_pol_Y-fam_lit_finger_sf"/>
</dbReference>
<dbReference type="InterPro" id="IPR022880">
    <property type="entry name" value="DNApol_IV"/>
</dbReference>
<dbReference type="InterPro" id="IPR001126">
    <property type="entry name" value="UmuC"/>
</dbReference>
<protein>
    <submittedName>
        <fullName evidence="3">Nucleotidyltransferase/DNA polymerase involved in DNA repair</fullName>
    </submittedName>
</protein>
<dbReference type="PANTHER" id="PTHR11076">
    <property type="entry name" value="DNA REPAIR POLYMERASE UMUC / TRANSFERASE FAMILY MEMBER"/>
    <property type="match status" value="1"/>
</dbReference>
<dbReference type="InterPro" id="IPR017961">
    <property type="entry name" value="DNA_pol_Y-fam_little_finger"/>
</dbReference>
<evidence type="ECO:0000256" key="1">
    <source>
        <dbReference type="ARBA" id="ARBA00010945"/>
    </source>
</evidence>
<dbReference type="InterPro" id="IPR043502">
    <property type="entry name" value="DNA/RNA_pol_sf"/>
</dbReference>
<accession>A0A0G0ZG52</accession>
<proteinExistence type="inferred from homology"/>
<dbReference type="PANTHER" id="PTHR11076:SF33">
    <property type="entry name" value="DNA POLYMERASE KAPPA"/>
    <property type="match status" value="1"/>
</dbReference>
<gene>
    <name evidence="3" type="ORF">UV09_C0003G0032</name>
</gene>
<dbReference type="Gene3D" id="3.30.70.270">
    <property type="match status" value="1"/>
</dbReference>
<name>A0A0G0ZG52_9BACT</name>
<dbReference type="Gene3D" id="3.40.1170.60">
    <property type="match status" value="1"/>
</dbReference>
<dbReference type="InterPro" id="IPR050116">
    <property type="entry name" value="DNA_polymerase-Y"/>
</dbReference>
<dbReference type="GO" id="GO:0005829">
    <property type="term" value="C:cytosol"/>
    <property type="evidence" value="ECO:0007669"/>
    <property type="project" value="TreeGrafter"/>
</dbReference>
<feature type="domain" description="UmuC" evidence="2">
    <location>
        <begin position="12"/>
        <end position="195"/>
    </location>
</feature>
<dbReference type="PATRIC" id="fig|1618442.3.peg.185"/>
<dbReference type="GO" id="GO:0003684">
    <property type="term" value="F:damaged DNA binding"/>
    <property type="evidence" value="ECO:0007669"/>
    <property type="project" value="InterPro"/>
</dbReference>
<dbReference type="SUPFAM" id="SSF100879">
    <property type="entry name" value="Lesion bypass DNA polymerase (Y-family), little finger domain"/>
    <property type="match status" value="1"/>
</dbReference>
<evidence type="ECO:0000259" key="2">
    <source>
        <dbReference type="PROSITE" id="PS50173"/>
    </source>
</evidence>
<dbReference type="InterPro" id="IPR043128">
    <property type="entry name" value="Rev_trsase/Diguanyl_cyclase"/>
</dbReference>
<comment type="caution">
    <text evidence="3">The sequence shown here is derived from an EMBL/GenBank/DDBJ whole genome shotgun (WGS) entry which is preliminary data.</text>
</comment>